<feature type="transmembrane region" description="Helical" evidence="1">
    <location>
        <begin position="176"/>
        <end position="200"/>
    </location>
</feature>
<dbReference type="EMBL" id="RAWK01000217">
    <property type="protein sequence ID" value="RKH58142.1"/>
    <property type="molecule type" value="Genomic_DNA"/>
</dbReference>
<feature type="transmembrane region" description="Helical" evidence="1">
    <location>
        <begin position="266"/>
        <end position="284"/>
    </location>
</feature>
<dbReference type="InterPro" id="IPR018650">
    <property type="entry name" value="STSV1_Orf64"/>
</dbReference>
<dbReference type="OrthoDB" id="5379474at2"/>
<feature type="transmembrane region" description="Helical" evidence="1">
    <location>
        <begin position="134"/>
        <end position="156"/>
    </location>
</feature>
<feature type="transmembrane region" description="Helical" evidence="1">
    <location>
        <begin position="21"/>
        <end position="41"/>
    </location>
</feature>
<organism evidence="2 3">
    <name type="scientific">Corallococcus aberystwythensis</name>
    <dbReference type="NCBI Taxonomy" id="2316722"/>
    <lineage>
        <taxon>Bacteria</taxon>
        <taxon>Pseudomonadati</taxon>
        <taxon>Myxococcota</taxon>
        <taxon>Myxococcia</taxon>
        <taxon>Myxococcales</taxon>
        <taxon>Cystobacterineae</taxon>
        <taxon>Myxococcaceae</taxon>
        <taxon>Corallococcus</taxon>
    </lineage>
</organism>
<name>A0A3A8Q025_9BACT</name>
<keyword evidence="1" id="KW-0472">Membrane</keyword>
<keyword evidence="1" id="KW-0812">Transmembrane</keyword>
<evidence type="ECO:0000313" key="2">
    <source>
        <dbReference type="EMBL" id="RKH58142.1"/>
    </source>
</evidence>
<feature type="transmembrane region" description="Helical" evidence="1">
    <location>
        <begin position="291"/>
        <end position="307"/>
    </location>
</feature>
<accession>A0A3A8Q025</accession>
<dbReference type="AlphaFoldDB" id="A0A3A8Q025"/>
<proteinExistence type="predicted"/>
<protein>
    <submittedName>
        <fullName evidence="2">DUF2079 domain-containing protein</fullName>
    </submittedName>
</protein>
<dbReference type="Proteomes" id="UP000267003">
    <property type="component" value="Unassembled WGS sequence"/>
</dbReference>
<keyword evidence="3" id="KW-1185">Reference proteome</keyword>
<feature type="transmembrane region" description="Helical" evidence="1">
    <location>
        <begin position="212"/>
        <end position="234"/>
    </location>
</feature>
<gene>
    <name evidence="2" type="ORF">D7W81_29630</name>
</gene>
<evidence type="ECO:0000313" key="3">
    <source>
        <dbReference type="Proteomes" id="UP000267003"/>
    </source>
</evidence>
<feature type="transmembrane region" description="Helical" evidence="1">
    <location>
        <begin position="102"/>
        <end position="122"/>
    </location>
</feature>
<comment type="caution">
    <text evidence="2">The sequence shown here is derived from an EMBL/GenBank/DDBJ whole genome shotgun (WGS) entry which is preliminary data.</text>
</comment>
<evidence type="ECO:0000256" key="1">
    <source>
        <dbReference type="SAM" id="Phobius"/>
    </source>
</evidence>
<dbReference type="Pfam" id="PF09852">
    <property type="entry name" value="DUF2079"/>
    <property type="match status" value="1"/>
</dbReference>
<sequence length="481" mass="53089">MRARSRASAMNAPVRQRGWGLLVLPGLVLLWLGLVVVPVWLQAARLCFASYDLGIYTQALARLSFHDPNPWLSVRQVHVFADHFDPVLWLARPWVAVLPAKWAGLVAEGGFVLLSLAPLVWLQARGLLDRASTALLGALLLFNPGTTAALTFPIHPTTWAVLSWAWLAVAYGLKRTGWMLGALVLLFACKEEFPFVGLVLAGGLWLRGERRAALAVFALSAAWLAFVFLGRAGWLGQTVDYRSRLLPEPGQGWGAYLRERLAGKQLSRIGTLLVAFVPLSLWAWRRKWRPDPLWLALLLPMLAIRFTGMAWRFQYGAPLMAAVVMVFLPLLRQHRPPAWVLVTTGLLLYTTNDNTARAAWRTVFTPEVFPAHCPATGPRLASVQHALEVLDANPGGRVLLEGNLVAEVGARDDVFAVGGPQSDDLVYDQVLVEKPPLGSSWPLSPGRMEALIKIWRSGPDTQVLIDDAHVFLARGRFTASR</sequence>
<keyword evidence="1" id="KW-1133">Transmembrane helix</keyword>
<reference evidence="3" key="1">
    <citation type="submission" date="2018-09" db="EMBL/GenBank/DDBJ databases">
        <authorList>
            <person name="Livingstone P.G."/>
            <person name="Whitworth D.E."/>
        </authorList>
    </citation>
    <scope>NUCLEOTIDE SEQUENCE [LARGE SCALE GENOMIC DNA]</scope>
    <source>
        <strain evidence="3">AB050A</strain>
    </source>
</reference>